<name>A0ABC9GFJ8_9POAL</name>
<feature type="repeat" description="ANK" evidence="1">
    <location>
        <begin position="71"/>
        <end position="106"/>
    </location>
</feature>
<dbReference type="EMBL" id="OZ075119">
    <property type="protein sequence ID" value="CAL5092576.1"/>
    <property type="molecule type" value="Genomic_DNA"/>
</dbReference>
<proteinExistence type="predicted"/>
<dbReference type="InterPro" id="IPR036770">
    <property type="entry name" value="Ankyrin_rpt-contain_sf"/>
</dbReference>
<dbReference type="SMART" id="SM00028">
    <property type="entry name" value="TPR"/>
    <property type="match status" value="3"/>
</dbReference>
<dbReference type="InterPro" id="IPR002110">
    <property type="entry name" value="Ankyrin_rpt"/>
</dbReference>
<dbReference type="PROSITE" id="PS50297">
    <property type="entry name" value="ANK_REP_REGION"/>
    <property type="match status" value="4"/>
</dbReference>
<dbReference type="SUPFAM" id="SSF48452">
    <property type="entry name" value="TPR-like"/>
    <property type="match status" value="1"/>
</dbReference>
<dbReference type="PANTHER" id="PTHR46224:SF57">
    <property type="entry name" value="ANKYRIN-LIKE PROTEIN"/>
    <property type="match status" value="1"/>
</dbReference>
<dbReference type="PROSITE" id="PS50088">
    <property type="entry name" value="ANK_REPEAT"/>
    <property type="match status" value="5"/>
</dbReference>
<dbReference type="Proteomes" id="UP001497457">
    <property type="component" value="Chromosome 9rd"/>
</dbReference>
<evidence type="ECO:0000313" key="3">
    <source>
        <dbReference type="EMBL" id="CAL5092576.1"/>
    </source>
</evidence>
<reference evidence="3 4" key="2">
    <citation type="submission" date="2024-10" db="EMBL/GenBank/DDBJ databases">
        <authorList>
            <person name="Ryan C."/>
        </authorList>
    </citation>
    <scope>NUCLEOTIDE SEQUENCE [LARGE SCALE GENOMIC DNA]</scope>
</reference>
<feature type="repeat" description="ANK" evidence="1">
    <location>
        <begin position="37"/>
        <end position="59"/>
    </location>
</feature>
<dbReference type="InterPro" id="IPR011990">
    <property type="entry name" value="TPR-like_helical_dom_sf"/>
</dbReference>
<dbReference type="SMART" id="SM00248">
    <property type="entry name" value="ANK"/>
    <property type="match status" value="7"/>
</dbReference>
<keyword evidence="4" id="KW-1185">Reference proteome</keyword>
<feature type="repeat" description="ANK" evidence="1">
    <location>
        <begin position="139"/>
        <end position="171"/>
    </location>
</feature>
<dbReference type="AlphaFoldDB" id="A0ABC9GFJ8"/>
<dbReference type="Gene3D" id="1.25.40.20">
    <property type="entry name" value="Ankyrin repeat-containing domain"/>
    <property type="match status" value="2"/>
</dbReference>
<dbReference type="Gene3D" id="1.25.40.10">
    <property type="entry name" value="Tetratricopeptide repeat domain"/>
    <property type="match status" value="1"/>
</dbReference>
<dbReference type="PRINTS" id="PR01415">
    <property type="entry name" value="ANKYRIN"/>
</dbReference>
<protein>
    <submittedName>
        <fullName evidence="3">Uncharacterized protein</fullName>
    </submittedName>
</protein>
<feature type="repeat" description="ANK" evidence="1">
    <location>
        <begin position="107"/>
        <end position="139"/>
    </location>
</feature>
<dbReference type="Pfam" id="PF12796">
    <property type="entry name" value="Ank_2"/>
    <property type="match status" value="2"/>
</dbReference>
<dbReference type="Pfam" id="PF13637">
    <property type="entry name" value="Ank_4"/>
    <property type="match status" value="1"/>
</dbReference>
<keyword evidence="1" id="KW-0040">ANK repeat</keyword>
<evidence type="ECO:0000256" key="2">
    <source>
        <dbReference type="PROSITE-ProRule" id="PRU00339"/>
    </source>
</evidence>
<reference evidence="4" key="1">
    <citation type="submission" date="2024-06" db="EMBL/GenBank/DDBJ databases">
        <authorList>
            <person name="Ryan C."/>
        </authorList>
    </citation>
    <scope>NUCLEOTIDE SEQUENCE [LARGE SCALE GENOMIC DNA]</scope>
</reference>
<accession>A0ABC9GFJ8</accession>
<dbReference type="SUPFAM" id="SSF48403">
    <property type="entry name" value="Ankyrin repeat"/>
    <property type="match status" value="1"/>
</dbReference>
<evidence type="ECO:0000256" key="1">
    <source>
        <dbReference type="PROSITE-ProRule" id="PRU00023"/>
    </source>
</evidence>
<feature type="repeat" description="TPR" evidence="2">
    <location>
        <begin position="379"/>
        <end position="412"/>
    </location>
</feature>
<dbReference type="PANTHER" id="PTHR46224">
    <property type="entry name" value="ANKYRIN REPEAT FAMILY PROTEIN"/>
    <property type="match status" value="1"/>
</dbReference>
<organism evidence="3 4">
    <name type="scientific">Urochloa decumbens</name>
    <dbReference type="NCBI Taxonomy" id="240449"/>
    <lineage>
        <taxon>Eukaryota</taxon>
        <taxon>Viridiplantae</taxon>
        <taxon>Streptophyta</taxon>
        <taxon>Embryophyta</taxon>
        <taxon>Tracheophyta</taxon>
        <taxon>Spermatophyta</taxon>
        <taxon>Magnoliopsida</taxon>
        <taxon>Liliopsida</taxon>
        <taxon>Poales</taxon>
        <taxon>Poaceae</taxon>
        <taxon>PACMAD clade</taxon>
        <taxon>Panicoideae</taxon>
        <taxon>Panicodae</taxon>
        <taxon>Paniceae</taxon>
        <taxon>Melinidinae</taxon>
        <taxon>Urochloa</taxon>
    </lineage>
</organism>
<dbReference type="InterPro" id="IPR019734">
    <property type="entry name" value="TPR_rpt"/>
</dbReference>
<evidence type="ECO:0000313" key="4">
    <source>
        <dbReference type="Proteomes" id="UP001497457"/>
    </source>
</evidence>
<keyword evidence="2" id="KW-0802">TPR repeat</keyword>
<gene>
    <name evidence="3" type="ORF">URODEC1_LOCUS114952</name>
</gene>
<sequence length="434" mass="47742">MPPSLADVAIMASRDGNLRLLKGLASDLELRGVKGIKGRSLLHFAAAGGHLEVCKFLVEESGFHPNSTSAEGETAILLAAEGEGHDVLPVLRYLLERGGDPAMPDARGSTPLHNAAKYGHDEAVRLLLSKGVPVDPLNHHGTPLHLAIRENQDQALKILLEHGADPNRLVDHVLSPLCLACFEHSKCMKLLVEAGADVNFKTLHGQPVLMTAAYKGLTDIVKYLLEVGADPNIHDRNGVSPIMLAAVREHRELVEILFPQTKPIPTMPDWSVDEIIRTMKYRLLDPEDFLNVVSLCNRTCYCGQYSVEKQINYFKSQGKEAFVKGDYLDAAYFYLLAIDIGPSDATLFSNRSICWLRLGEGEKALSDAQHCKTLHPRWAKAWYREGAALSLLKDYKGAVNAFLEASRLDPASVEIQKALREAMESRAAVVTLDN</sequence>
<feature type="repeat" description="ANK" evidence="1">
    <location>
        <begin position="204"/>
        <end position="236"/>
    </location>
</feature>
<dbReference type="InterPro" id="IPR051616">
    <property type="entry name" value="Cul2-RING_E3_ligase_SR"/>
</dbReference>
<dbReference type="PROSITE" id="PS50005">
    <property type="entry name" value="TPR"/>
    <property type="match status" value="1"/>
</dbReference>